<dbReference type="PANTHER" id="PTHR13561:SF20">
    <property type="entry name" value="DNA TOPOISOMERASE 2-BINDING PROTEIN 1"/>
    <property type="match status" value="1"/>
</dbReference>
<evidence type="ECO:0000313" key="4">
    <source>
        <dbReference type="EMBL" id="GMR53215.1"/>
    </source>
</evidence>
<dbReference type="GO" id="GO:0033314">
    <property type="term" value="P:mitotic DNA replication checkpoint signaling"/>
    <property type="evidence" value="ECO:0007669"/>
    <property type="project" value="TreeGrafter"/>
</dbReference>
<proteinExistence type="predicted"/>
<comment type="caution">
    <text evidence="4">The sequence shown here is derived from an EMBL/GenBank/DDBJ whole genome shotgun (WGS) entry which is preliminary data.</text>
</comment>
<organism evidence="4 5">
    <name type="scientific">Pristionchus mayeri</name>
    <dbReference type="NCBI Taxonomy" id="1317129"/>
    <lineage>
        <taxon>Eukaryota</taxon>
        <taxon>Metazoa</taxon>
        <taxon>Ecdysozoa</taxon>
        <taxon>Nematoda</taxon>
        <taxon>Chromadorea</taxon>
        <taxon>Rhabditida</taxon>
        <taxon>Rhabditina</taxon>
        <taxon>Diplogasteromorpha</taxon>
        <taxon>Diplogasteroidea</taxon>
        <taxon>Neodiplogasteridae</taxon>
        <taxon>Pristionchus</taxon>
    </lineage>
</organism>
<dbReference type="PROSITE" id="PS50172">
    <property type="entry name" value="BRCT"/>
    <property type="match status" value="1"/>
</dbReference>
<dbReference type="PANTHER" id="PTHR13561">
    <property type="entry name" value="DNA REPLICATION REGULATOR DPB11-RELATED"/>
    <property type="match status" value="1"/>
</dbReference>
<dbReference type="FunFam" id="3.40.50.10190:FF:000018">
    <property type="entry name" value="DNA topoisomerase 2-binding protein 1"/>
    <property type="match status" value="1"/>
</dbReference>
<dbReference type="Gene3D" id="3.40.50.10190">
    <property type="entry name" value="BRCT domain"/>
    <property type="match status" value="2"/>
</dbReference>
<evidence type="ECO:0000259" key="3">
    <source>
        <dbReference type="PROSITE" id="PS50172"/>
    </source>
</evidence>
<evidence type="ECO:0000313" key="5">
    <source>
        <dbReference type="Proteomes" id="UP001328107"/>
    </source>
</evidence>
<gene>
    <name evidence="4" type="ORF">PMAYCL1PPCAC_23410</name>
</gene>
<dbReference type="GO" id="GO:0006270">
    <property type="term" value="P:DNA replication initiation"/>
    <property type="evidence" value="ECO:0007669"/>
    <property type="project" value="TreeGrafter"/>
</dbReference>
<dbReference type="EMBL" id="BTRK01000005">
    <property type="protein sequence ID" value="GMR53215.1"/>
    <property type="molecule type" value="Genomic_DNA"/>
</dbReference>
<dbReference type="Proteomes" id="UP001328107">
    <property type="component" value="Unassembled WGS sequence"/>
</dbReference>
<dbReference type="GO" id="GO:0007095">
    <property type="term" value="P:mitotic G2 DNA damage checkpoint signaling"/>
    <property type="evidence" value="ECO:0007669"/>
    <property type="project" value="TreeGrafter"/>
</dbReference>
<dbReference type="CDD" id="cd17738">
    <property type="entry name" value="BRCT_TopBP1_rpt7"/>
    <property type="match status" value="1"/>
</dbReference>
<keyword evidence="1" id="KW-0677">Repeat</keyword>
<accession>A0AAN5CZR2</accession>
<dbReference type="InterPro" id="IPR036420">
    <property type="entry name" value="BRCT_dom_sf"/>
</dbReference>
<protein>
    <recommendedName>
        <fullName evidence="3">BRCT domain-containing protein</fullName>
    </recommendedName>
</protein>
<dbReference type="AlphaFoldDB" id="A0AAN5CZR2"/>
<feature type="non-terminal residue" evidence="4">
    <location>
        <position position="1"/>
    </location>
</feature>
<dbReference type="SUPFAM" id="SSF52113">
    <property type="entry name" value="BRCT domain"/>
    <property type="match status" value="1"/>
</dbReference>
<dbReference type="Pfam" id="PF00533">
    <property type="entry name" value="BRCT"/>
    <property type="match status" value="1"/>
</dbReference>
<feature type="region of interest" description="Disordered" evidence="2">
    <location>
        <begin position="108"/>
        <end position="147"/>
    </location>
</feature>
<evidence type="ECO:0000256" key="2">
    <source>
        <dbReference type="SAM" id="MobiDB-lite"/>
    </source>
</evidence>
<name>A0AAN5CZR2_9BILA</name>
<dbReference type="SMART" id="SM00292">
    <property type="entry name" value="BRCT"/>
    <property type="match status" value="1"/>
</dbReference>
<dbReference type="InterPro" id="IPR001357">
    <property type="entry name" value="BRCT_dom"/>
</dbReference>
<evidence type="ECO:0000256" key="1">
    <source>
        <dbReference type="ARBA" id="ARBA00022737"/>
    </source>
</evidence>
<keyword evidence="5" id="KW-1185">Reference proteome</keyword>
<sequence>SRRKRLNLEQLHGTEAKRAAIYQSEEKTPTLPPPLVIGWAETPIENIDDDNADHSRLFDSPIKAPPTRRDPTVPSISKSTVADVSIMSNVTKRKSVNPLVTPAKTLRARAPPPMDEKTQVVDGGGGVGEKSTRKAKSTAVISRRGRGKENMERGRVFAFTSIDAEMKDRLVEAVRSLGGTVSLSDGFDPSTTHVVSGKMLRNEKLLGAMAAGIAILRTSYVMESEKEKKWIPEAKHEWCNNLQDLNAEKDMRMVESIIRWKREVNAQRSTLLVDGREGRVGAFSSWRVVLYSLTRSKIEPLARIIRIGGGEAAMREEVQRKDIETLQPTHVLVDGTMGETNWLWNLEELRFLHSLGARVFPIEFLFKFLTIENMNEQSHFHPEYKKIIACN</sequence>
<reference evidence="5" key="1">
    <citation type="submission" date="2022-10" db="EMBL/GenBank/DDBJ databases">
        <title>Genome assembly of Pristionchus species.</title>
        <authorList>
            <person name="Yoshida K."/>
            <person name="Sommer R.J."/>
        </authorList>
    </citation>
    <scope>NUCLEOTIDE SEQUENCE [LARGE SCALE GENOMIC DNA]</scope>
    <source>
        <strain evidence="5">RS5460</strain>
    </source>
</reference>
<feature type="domain" description="BRCT" evidence="3">
    <location>
        <begin position="147"/>
        <end position="238"/>
    </location>
</feature>